<dbReference type="GO" id="GO:0008081">
    <property type="term" value="F:phosphoric diester hydrolase activity"/>
    <property type="evidence" value="ECO:0007669"/>
    <property type="project" value="UniProtKB-ARBA"/>
</dbReference>
<dbReference type="PROSITE" id="PS51832">
    <property type="entry name" value="HD_GYP"/>
    <property type="match status" value="1"/>
</dbReference>
<proteinExistence type="predicted"/>
<dbReference type="SUPFAM" id="SSF109604">
    <property type="entry name" value="HD-domain/PDEase-like"/>
    <property type="match status" value="1"/>
</dbReference>
<dbReference type="Pfam" id="PF11871">
    <property type="entry name" value="DUF3391"/>
    <property type="match status" value="1"/>
</dbReference>
<dbReference type="Gene3D" id="1.10.3210.10">
    <property type="entry name" value="Hypothetical protein af1432"/>
    <property type="match status" value="1"/>
</dbReference>
<dbReference type="SMART" id="SM00471">
    <property type="entry name" value="HDc"/>
    <property type="match status" value="1"/>
</dbReference>
<dbReference type="OrthoDB" id="9816273at2"/>
<dbReference type="RefSeq" id="WP_109762081.1">
    <property type="nucleotide sequence ID" value="NZ_QGGU01000002.1"/>
</dbReference>
<feature type="domain" description="HD-GYP" evidence="1">
    <location>
        <begin position="170"/>
        <end position="366"/>
    </location>
</feature>
<dbReference type="InterPro" id="IPR021812">
    <property type="entry name" value="DUF3391"/>
</dbReference>
<evidence type="ECO:0000259" key="1">
    <source>
        <dbReference type="PROSITE" id="PS51832"/>
    </source>
</evidence>
<gene>
    <name evidence="2" type="ORF">C8D97_102342</name>
</gene>
<name>A0A316G2C8_9GAMM</name>
<protein>
    <submittedName>
        <fullName evidence="2">HD-GYP domain-containing protein (C-di-GMP phosphodiesterase class II)</fullName>
    </submittedName>
</protein>
<keyword evidence="3" id="KW-1185">Reference proteome</keyword>
<dbReference type="InterPro" id="IPR003607">
    <property type="entry name" value="HD/PDEase_dom"/>
</dbReference>
<dbReference type="EMBL" id="QGGU01000002">
    <property type="protein sequence ID" value="PWK53950.1"/>
    <property type="molecule type" value="Genomic_DNA"/>
</dbReference>
<accession>A0A316G2C8</accession>
<dbReference type="Pfam" id="PF13487">
    <property type="entry name" value="HD_5"/>
    <property type="match status" value="1"/>
</dbReference>
<dbReference type="CDD" id="cd00077">
    <property type="entry name" value="HDc"/>
    <property type="match status" value="1"/>
</dbReference>
<dbReference type="InterPro" id="IPR037522">
    <property type="entry name" value="HD_GYP_dom"/>
</dbReference>
<dbReference type="PANTHER" id="PTHR43155:SF2">
    <property type="entry name" value="CYCLIC DI-GMP PHOSPHODIESTERASE PA4108"/>
    <property type="match status" value="1"/>
</dbReference>
<comment type="caution">
    <text evidence="2">The sequence shown here is derived from an EMBL/GenBank/DDBJ whole genome shotgun (WGS) entry which is preliminary data.</text>
</comment>
<organism evidence="2 3">
    <name type="scientific">Pleionea mediterranea</name>
    <dbReference type="NCBI Taxonomy" id="523701"/>
    <lineage>
        <taxon>Bacteria</taxon>
        <taxon>Pseudomonadati</taxon>
        <taxon>Pseudomonadota</taxon>
        <taxon>Gammaproteobacteria</taxon>
        <taxon>Oceanospirillales</taxon>
        <taxon>Pleioneaceae</taxon>
        <taxon>Pleionea</taxon>
    </lineage>
</organism>
<reference evidence="2 3" key="1">
    <citation type="submission" date="2018-05" db="EMBL/GenBank/DDBJ databases">
        <title>Genomic Encyclopedia of Type Strains, Phase IV (KMG-IV): sequencing the most valuable type-strain genomes for metagenomic binning, comparative biology and taxonomic classification.</title>
        <authorList>
            <person name="Goeker M."/>
        </authorList>
    </citation>
    <scope>NUCLEOTIDE SEQUENCE [LARGE SCALE GENOMIC DNA]</scope>
    <source>
        <strain evidence="2 3">DSM 25350</strain>
    </source>
</reference>
<dbReference type="Proteomes" id="UP000245790">
    <property type="component" value="Unassembled WGS sequence"/>
</dbReference>
<evidence type="ECO:0000313" key="2">
    <source>
        <dbReference type="EMBL" id="PWK53950.1"/>
    </source>
</evidence>
<dbReference type="AlphaFoldDB" id="A0A316G2C8"/>
<sequence>MAVELGELKVDSSKLEIGMYVTRLDRPWEETDFLLQGFLITSPEDIDALVNQCNYVYIESKKHAASTRPLREPTDHERRSKKQGLGARIISRITQKPSDHQRQLKTNQTTPNTKEKINYINKVPVEQEFAAAKGCYKYAKLTAKNIMEGIRIGRMLDMNQCKDVVDDIVESILRNSNALTWLTKIKNKDDYTAEHSLNVCILSVAFARHLGLSEEEIHTIGLCGLLHDVGKAKVPNEVLNKPGRFTDDEMELMKQHTTFGRDLLITMQDCDLATVDVAYCHHERIDEKGYPRNLQAHQIPYYAKLIAVTDTYDAITSSRVYDNARSSMTALDIIYTNKGKQFDESLALEFIKFIGVYPPGAIVKMTNEEVGIVISSNPDNKLRPKIMRVLDANKQPVKHSIIDLKQVPKDEQGEPYMIAHELPNGSHGVDIKSFLKKGLKLKK</sequence>
<evidence type="ECO:0000313" key="3">
    <source>
        <dbReference type="Proteomes" id="UP000245790"/>
    </source>
</evidence>
<dbReference type="PANTHER" id="PTHR43155">
    <property type="entry name" value="CYCLIC DI-GMP PHOSPHODIESTERASE PA4108-RELATED"/>
    <property type="match status" value="1"/>
</dbReference>